<comment type="catalytic activity">
    <reaction evidence="1">
        <text>ATP + protein L-histidine = ADP + protein N-phospho-L-histidine.</text>
        <dbReference type="EC" id="2.7.13.3"/>
    </reaction>
</comment>
<keyword evidence="9" id="KW-0067">ATP-binding</keyword>
<proteinExistence type="predicted"/>
<dbReference type="InterPro" id="IPR050736">
    <property type="entry name" value="Sensor_HK_Regulatory"/>
</dbReference>
<keyword evidence="12" id="KW-0472">Membrane</keyword>
<dbReference type="InterPro" id="IPR003594">
    <property type="entry name" value="HATPase_dom"/>
</dbReference>
<dbReference type="InterPro" id="IPR036097">
    <property type="entry name" value="HisK_dim/P_sf"/>
</dbReference>
<name>A0A413VGJ1_9BACE</name>
<evidence type="ECO:0000256" key="8">
    <source>
        <dbReference type="ARBA" id="ARBA00022777"/>
    </source>
</evidence>
<evidence type="ECO:0000259" key="13">
    <source>
        <dbReference type="PROSITE" id="PS50109"/>
    </source>
</evidence>
<dbReference type="GO" id="GO:0005524">
    <property type="term" value="F:ATP binding"/>
    <property type="evidence" value="ECO:0007669"/>
    <property type="project" value="UniProtKB-KW"/>
</dbReference>
<evidence type="ECO:0000256" key="9">
    <source>
        <dbReference type="ARBA" id="ARBA00022840"/>
    </source>
</evidence>
<evidence type="ECO:0000313" key="15">
    <source>
        <dbReference type="Proteomes" id="UP000284379"/>
    </source>
</evidence>
<dbReference type="CDD" id="cd00082">
    <property type="entry name" value="HisKA"/>
    <property type="match status" value="1"/>
</dbReference>
<dbReference type="Proteomes" id="UP000284379">
    <property type="component" value="Unassembled WGS sequence"/>
</dbReference>
<dbReference type="EMBL" id="QSGO01000018">
    <property type="protein sequence ID" value="RHB32654.1"/>
    <property type="molecule type" value="Genomic_DNA"/>
</dbReference>
<protein>
    <recommendedName>
        <fullName evidence="3">histidine kinase</fullName>
        <ecNumber evidence="3">2.7.13.3</ecNumber>
    </recommendedName>
</protein>
<evidence type="ECO:0000256" key="1">
    <source>
        <dbReference type="ARBA" id="ARBA00000085"/>
    </source>
</evidence>
<evidence type="ECO:0000313" key="14">
    <source>
        <dbReference type="EMBL" id="RHB32654.1"/>
    </source>
</evidence>
<dbReference type="PROSITE" id="PS50109">
    <property type="entry name" value="HIS_KIN"/>
    <property type="match status" value="1"/>
</dbReference>
<dbReference type="InterPro" id="IPR000014">
    <property type="entry name" value="PAS"/>
</dbReference>
<dbReference type="Pfam" id="PF02518">
    <property type="entry name" value="HATPase_c"/>
    <property type="match status" value="1"/>
</dbReference>
<keyword evidence="10" id="KW-1133">Transmembrane helix</keyword>
<comment type="subcellular location">
    <subcellularLocation>
        <location evidence="2">Membrane</location>
    </subcellularLocation>
</comment>
<sequence>MAAYYIETDKIDTKPEKKMMDNIIFTGAHEHTIETVPDMIFVYNEQATLLNIINPSCNLPFNPEGMIGKKIETFLDWETGRICMKHFRKAIASGKSEFFELDLEENGNKHCYEIQISPIDRDRVIMTAHDIPQAYISQLELERTQLSLNRAKEELETSNSILSSALSIAEVLPWSADLVTHTFSTDYNLYHHESASGPDDNGKYNISIDEYLKKVHPDFREHISTVFRELREGKRTEFHEVYQIHWYNDREYEWVNKQGTVFRYDVKGRPISVIGSGMVITKQKNMEESLRLAKEQAEQSNTLKSAFLANMSHEIRTPLNAIVGFSELLTETDNPEEKKEYADIILNNNALLLQLISDILDLSKIEAGTLEFIYSDIDLNNLLVEVAQTAQMKANNPELEIAFTDHLPECVVNSDRNRLLQVIHNFVNNAIKFTPQGHIHIGYKLNPSGELYFYVEDTGYGIQAEKVNEVFERFVKLNSFIQGTGLGLSISKTIVSHLGGNIGVFSQEGEGSTFWFTLPAKSIVSMSEK</sequence>
<dbReference type="Pfam" id="PF08447">
    <property type="entry name" value="PAS_3"/>
    <property type="match status" value="1"/>
</dbReference>
<comment type="caution">
    <text evidence="14">The sequence shown here is derived from an EMBL/GenBank/DDBJ whole genome shotgun (WGS) entry which is preliminary data.</text>
</comment>
<dbReference type="Gene3D" id="3.30.565.10">
    <property type="entry name" value="Histidine kinase-like ATPase, C-terminal domain"/>
    <property type="match status" value="1"/>
</dbReference>
<evidence type="ECO:0000256" key="5">
    <source>
        <dbReference type="ARBA" id="ARBA00022679"/>
    </source>
</evidence>
<dbReference type="InterPro" id="IPR013655">
    <property type="entry name" value="PAS_fold_3"/>
</dbReference>
<evidence type="ECO:0000256" key="7">
    <source>
        <dbReference type="ARBA" id="ARBA00022741"/>
    </source>
</evidence>
<organism evidence="14 15">
    <name type="scientific">Bacteroides nordii</name>
    <dbReference type="NCBI Taxonomy" id="291645"/>
    <lineage>
        <taxon>Bacteria</taxon>
        <taxon>Pseudomonadati</taxon>
        <taxon>Bacteroidota</taxon>
        <taxon>Bacteroidia</taxon>
        <taxon>Bacteroidales</taxon>
        <taxon>Bacteroidaceae</taxon>
        <taxon>Bacteroides</taxon>
    </lineage>
</organism>
<dbReference type="SUPFAM" id="SSF47384">
    <property type="entry name" value="Homodimeric domain of signal transducing histidine kinase"/>
    <property type="match status" value="1"/>
</dbReference>
<dbReference type="Gene3D" id="3.30.450.20">
    <property type="entry name" value="PAS domain"/>
    <property type="match status" value="2"/>
</dbReference>
<dbReference type="SUPFAM" id="SSF55785">
    <property type="entry name" value="PYP-like sensor domain (PAS domain)"/>
    <property type="match status" value="2"/>
</dbReference>
<keyword evidence="4" id="KW-0597">Phosphoprotein</keyword>
<reference evidence="14 15" key="1">
    <citation type="submission" date="2018-08" db="EMBL/GenBank/DDBJ databases">
        <title>A genome reference for cultivated species of the human gut microbiota.</title>
        <authorList>
            <person name="Zou Y."/>
            <person name="Xue W."/>
            <person name="Luo G."/>
        </authorList>
    </citation>
    <scope>NUCLEOTIDE SEQUENCE [LARGE SCALE GENOMIC DNA]</scope>
    <source>
        <strain evidence="14 15">AM40-30BH</strain>
    </source>
</reference>
<keyword evidence="11" id="KW-0902">Two-component regulatory system</keyword>
<dbReference type="SMART" id="SM00387">
    <property type="entry name" value="HATPase_c"/>
    <property type="match status" value="1"/>
</dbReference>
<dbReference type="InterPro" id="IPR005467">
    <property type="entry name" value="His_kinase_dom"/>
</dbReference>
<dbReference type="AlphaFoldDB" id="A0A413VGJ1"/>
<dbReference type="InterPro" id="IPR036890">
    <property type="entry name" value="HATPase_C_sf"/>
</dbReference>
<dbReference type="GO" id="GO:0000155">
    <property type="term" value="F:phosphorelay sensor kinase activity"/>
    <property type="evidence" value="ECO:0007669"/>
    <property type="project" value="InterPro"/>
</dbReference>
<evidence type="ECO:0000256" key="3">
    <source>
        <dbReference type="ARBA" id="ARBA00012438"/>
    </source>
</evidence>
<dbReference type="InterPro" id="IPR035965">
    <property type="entry name" value="PAS-like_dom_sf"/>
</dbReference>
<dbReference type="EC" id="2.7.13.3" evidence="3"/>
<evidence type="ECO:0000256" key="6">
    <source>
        <dbReference type="ARBA" id="ARBA00022692"/>
    </source>
</evidence>
<dbReference type="PANTHER" id="PTHR43711:SF31">
    <property type="entry name" value="HISTIDINE KINASE"/>
    <property type="match status" value="1"/>
</dbReference>
<gene>
    <name evidence="14" type="ORF">DW888_16655</name>
</gene>
<dbReference type="SUPFAM" id="SSF55874">
    <property type="entry name" value="ATPase domain of HSP90 chaperone/DNA topoisomerase II/histidine kinase"/>
    <property type="match status" value="1"/>
</dbReference>
<evidence type="ECO:0000256" key="2">
    <source>
        <dbReference type="ARBA" id="ARBA00004370"/>
    </source>
</evidence>
<keyword evidence="6" id="KW-0812">Transmembrane</keyword>
<keyword evidence="7" id="KW-0547">Nucleotide-binding</keyword>
<feature type="domain" description="Histidine kinase" evidence="13">
    <location>
        <begin position="310"/>
        <end position="522"/>
    </location>
</feature>
<dbReference type="PANTHER" id="PTHR43711">
    <property type="entry name" value="TWO-COMPONENT HISTIDINE KINASE"/>
    <property type="match status" value="1"/>
</dbReference>
<dbReference type="FunFam" id="1.10.287.130:FF:000004">
    <property type="entry name" value="Ethylene receptor 1"/>
    <property type="match status" value="1"/>
</dbReference>
<dbReference type="GO" id="GO:0016020">
    <property type="term" value="C:membrane"/>
    <property type="evidence" value="ECO:0007669"/>
    <property type="project" value="UniProtKB-SubCell"/>
</dbReference>
<keyword evidence="5" id="KW-0808">Transferase</keyword>
<dbReference type="InterPro" id="IPR004358">
    <property type="entry name" value="Sig_transdc_His_kin-like_C"/>
</dbReference>
<evidence type="ECO:0000256" key="12">
    <source>
        <dbReference type="ARBA" id="ARBA00023136"/>
    </source>
</evidence>
<dbReference type="FunFam" id="3.30.565.10:FF:000006">
    <property type="entry name" value="Sensor histidine kinase WalK"/>
    <property type="match status" value="1"/>
</dbReference>
<dbReference type="PRINTS" id="PR00344">
    <property type="entry name" value="BCTRLSENSOR"/>
</dbReference>
<evidence type="ECO:0000256" key="4">
    <source>
        <dbReference type="ARBA" id="ARBA00022553"/>
    </source>
</evidence>
<accession>A0A413VGJ1</accession>
<dbReference type="Pfam" id="PF13426">
    <property type="entry name" value="PAS_9"/>
    <property type="match status" value="1"/>
</dbReference>
<dbReference type="InterPro" id="IPR003661">
    <property type="entry name" value="HisK_dim/P_dom"/>
</dbReference>
<evidence type="ECO:0000256" key="10">
    <source>
        <dbReference type="ARBA" id="ARBA00022989"/>
    </source>
</evidence>
<dbReference type="Pfam" id="PF00512">
    <property type="entry name" value="HisKA"/>
    <property type="match status" value="1"/>
</dbReference>
<dbReference type="Gene3D" id="1.10.287.130">
    <property type="match status" value="1"/>
</dbReference>
<keyword evidence="8" id="KW-0418">Kinase</keyword>
<dbReference type="SMART" id="SM00388">
    <property type="entry name" value="HisKA"/>
    <property type="match status" value="1"/>
</dbReference>
<evidence type="ECO:0000256" key="11">
    <source>
        <dbReference type="ARBA" id="ARBA00023012"/>
    </source>
</evidence>